<evidence type="ECO:0000313" key="2">
    <source>
        <dbReference type="EMBL" id="KAK4028512.1"/>
    </source>
</evidence>
<gene>
    <name evidence="2" type="ORF">OUZ56_017781</name>
</gene>
<reference evidence="2 3" key="1">
    <citation type="journal article" date="2023" name="Nucleic Acids Res.">
        <title>The hologenome of Daphnia magna reveals possible DNA methylation and microbiome-mediated evolution of the host genome.</title>
        <authorList>
            <person name="Chaturvedi A."/>
            <person name="Li X."/>
            <person name="Dhandapani V."/>
            <person name="Marshall H."/>
            <person name="Kissane S."/>
            <person name="Cuenca-Cambronero M."/>
            <person name="Asole G."/>
            <person name="Calvet F."/>
            <person name="Ruiz-Romero M."/>
            <person name="Marangio P."/>
            <person name="Guigo R."/>
            <person name="Rago D."/>
            <person name="Mirbahai L."/>
            <person name="Eastwood N."/>
            <person name="Colbourne J.K."/>
            <person name="Zhou J."/>
            <person name="Mallon E."/>
            <person name="Orsini L."/>
        </authorList>
    </citation>
    <scope>NUCLEOTIDE SEQUENCE [LARGE SCALE GENOMIC DNA]</scope>
    <source>
        <strain evidence="2">LRV0_1</strain>
    </source>
</reference>
<organism evidence="2 3">
    <name type="scientific">Daphnia magna</name>
    <dbReference type="NCBI Taxonomy" id="35525"/>
    <lineage>
        <taxon>Eukaryota</taxon>
        <taxon>Metazoa</taxon>
        <taxon>Ecdysozoa</taxon>
        <taxon>Arthropoda</taxon>
        <taxon>Crustacea</taxon>
        <taxon>Branchiopoda</taxon>
        <taxon>Diplostraca</taxon>
        <taxon>Cladocera</taxon>
        <taxon>Anomopoda</taxon>
        <taxon>Daphniidae</taxon>
        <taxon>Daphnia</taxon>
    </lineage>
</organism>
<sequence length="306" mass="34233">MEDIDDCLSLETFYRNSRKTKGTSLFLRLPHGLSGKHSLFYHCLRDSPSCTTVPVMPFKTKKNPSTYQYLIAPSQTWTPIEGKWEALAIAPNYQECEYMSRSPYWSTIVNTVLPDQPELPDDDEIFPGAPPNLESTSASSAEGSPQPPVPLSPLIFIRYANATPETTSTPKNIQDLLPMPAPTSITTNKDIQTLSRLIADYNAIHDARQRHALQLADGKPPFLPLPRPFQIPAMHRIASPELVVSLNQAMECCAVTLTTHLIEAEEGALKQILAEVALITVDWSPTDEEFRSVVEFKNLRMKNQEK</sequence>
<feature type="region of interest" description="Disordered" evidence="1">
    <location>
        <begin position="116"/>
        <end position="147"/>
    </location>
</feature>
<name>A0ABR0ATR1_9CRUS</name>
<dbReference type="EMBL" id="JAOYFB010000038">
    <property type="protein sequence ID" value="KAK4028512.1"/>
    <property type="molecule type" value="Genomic_DNA"/>
</dbReference>
<evidence type="ECO:0000256" key="1">
    <source>
        <dbReference type="SAM" id="MobiDB-lite"/>
    </source>
</evidence>
<dbReference type="Proteomes" id="UP001234178">
    <property type="component" value="Unassembled WGS sequence"/>
</dbReference>
<proteinExistence type="predicted"/>
<keyword evidence="3" id="KW-1185">Reference proteome</keyword>
<accession>A0ABR0ATR1</accession>
<comment type="caution">
    <text evidence="2">The sequence shown here is derived from an EMBL/GenBank/DDBJ whole genome shotgun (WGS) entry which is preliminary data.</text>
</comment>
<protein>
    <submittedName>
        <fullName evidence="2">Uncharacterized protein</fullName>
    </submittedName>
</protein>
<feature type="compositionally biased region" description="Polar residues" evidence="1">
    <location>
        <begin position="133"/>
        <end position="143"/>
    </location>
</feature>
<evidence type="ECO:0000313" key="3">
    <source>
        <dbReference type="Proteomes" id="UP001234178"/>
    </source>
</evidence>